<dbReference type="GO" id="GO:0009231">
    <property type="term" value="P:riboflavin biosynthetic process"/>
    <property type="evidence" value="ECO:0007669"/>
    <property type="project" value="InterPro"/>
</dbReference>
<organism evidence="2 3">
    <name type="scientific">Aurantimicrobium minutum</name>
    <dbReference type="NCBI Taxonomy" id="708131"/>
    <lineage>
        <taxon>Bacteria</taxon>
        <taxon>Bacillati</taxon>
        <taxon>Actinomycetota</taxon>
        <taxon>Actinomycetes</taxon>
        <taxon>Micrococcales</taxon>
        <taxon>Microbacteriaceae</taxon>
        <taxon>Aurantimicrobium</taxon>
    </lineage>
</organism>
<name>A0A173LX38_9MICO</name>
<dbReference type="AlphaFoldDB" id="A0A173LX38"/>
<dbReference type="RefSeq" id="WP_172418256.1">
    <property type="nucleotide sequence ID" value="NZ_AP017457.1"/>
</dbReference>
<dbReference type="InterPro" id="IPR050765">
    <property type="entry name" value="Riboflavin_Biosynth_HTPR"/>
</dbReference>
<protein>
    <submittedName>
        <fullName evidence="2">Dihydrofolate reductase</fullName>
    </submittedName>
</protein>
<sequence>MSKIVYFVASSLDGYIADSDGSLEWLTSIEGAPEEITSSFISTVGVQVMGSRTYEWLLENENILSHPEKWSQFFGEMKTVVFSSRSLPAPEMADIAFVDGIPAEHVDEITSRAGDGNIWLVGGGQLASQFLAANLIDCLEITYAPVVLGSGVKLFGDLSDFVRVNIRETLPSGNFIHVKCDVSLTSSGT</sequence>
<dbReference type="InterPro" id="IPR002734">
    <property type="entry name" value="RibDG_C"/>
</dbReference>
<dbReference type="PANTHER" id="PTHR38011">
    <property type="entry name" value="DIHYDROFOLATE REDUCTASE FAMILY PROTEIN (AFU_ORTHOLOGUE AFUA_8G06820)"/>
    <property type="match status" value="1"/>
</dbReference>
<accession>A0A173LX38</accession>
<dbReference type="InterPro" id="IPR024072">
    <property type="entry name" value="DHFR-like_dom_sf"/>
</dbReference>
<dbReference type="PANTHER" id="PTHR38011:SF11">
    <property type="entry name" value="2,5-DIAMINO-6-RIBOSYLAMINO-4(3H)-PYRIMIDINONE 5'-PHOSPHATE REDUCTASE"/>
    <property type="match status" value="1"/>
</dbReference>
<evidence type="ECO:0000259" key="1">
    <source>
        <dbReference type="Pfam" id="PF01872"/>
    </source>
</evidence>
<gene>
    <name evidence="2" type="ORF">AUMI_19180</name>
</gene>
<feature type="domain" description="Bacterial bifunctional deaminase-reductase C-terminal" evidence="1">
    <location>
        <begin position="3"/>
        <end position="168"/>
    </location>
</feature>
<dbReference type="EMBL" id="AP017457">
    <property type="protein sequence ID" value="BAU99460.1"/>
    <property type="molecule type" value="Genomic_DNA"/>
</dbReference>
<dbReference type="GO" id="GO:0008703">
    <property type="term" value="F:5-amino-6-(5-phosphoribosylamino)uracil reductase activity"/>
    <property type="evidence" value="ECO:0007669"/>
    <property type="project" value="InterPro"/>
</dbReference>
<dbReference type="Pfam" id="PF01872">
    <property type="entry name" value="RibD_C"/>
    <property type="match status" value="1"/>
</dbReference>
<reference evidence="2 3" key="1">
    <citation type="journal article" date="2016" name="Genome Announc.">
        <title>Complete Genome Sequence of Aurantimicrobium minutum Type Strain KNCT, a Planktonic Ultramicrobacterium Isolated from River Water.</title>
        <authorList>
            <person name="Nakai R."/>
            <person name="Fujisawa T."/>
            <person name="Nakamura Y."/>
            <person name="Nishide H."/>
            <person name="Uchiyama I."/>
            <person name="Baba T."/>
            <person name="Toyoda A."/>
            <person name="Fujiyama A."/>
            <person name="Naganuma T."/>
            <person name="Niki H."/>
        </authorList>
    </citation>
    <scope>NUCLEOTIDE SEQUENCE [LARGE SCALE GENOMIC DNA]</scope>
    <source>
        <strain evidence="2 3">KNC</strain>
    </source>
</reference>
<evidence type="ECO:0000313" key="2">
    <source>
        <dbReference type="EMBL" id="BAU99460.1"/>
    </source>
</evidence>
<proteinExistence type="predicted"/>
<dbReference type="GeneID" id="80452112"/>
<dbReference type="Gene3D" id="3.40.430.10">
    <property type="entry name" value="Dihydrofolate Reductase, subunit A"/>
    <property type="match status" value="1"/>
</dbReference>
<dbReference type="KEGG" id="amin:AUMI_19180"/>
<dbReference type="SUPFAM" id="SSF53597">
    <property type="entry name" value="Dihydrofolate reductase-like"/>
    <property type="match status" value="1"/>
</dbReference>
<dbReference type="Proteomes" id="UP000243847">
    <property type="component" value="Chromosome sequence1"/>
</dbReference>
<evidence type="ECO:0000313" key="3">
    <source>
        <dbReference type="Proteomes" id="UP000243847"/>
    </source>
</evidence>